<keyword evidence="1" id="KW-0597">Phosphoprotein</keyword>
<dbReference type="RefSeq" id="WP_090705800.1">
    <property type="nucleotide sequence ID" value="NZ_FNHH01000022.1"/>
</dbReference>
<dbReference type="InterPro" id="IPR011006">
    <property type="entry name" value="CheY-like_superfamily"/>
</dbReference>
<organism evidence="3 4">
    <name type="scientific">Daejeonella rubra</name>
    <dbReference type="NCBI Taxonomy" id="990371"/>
    <lineage>
        <taxon>Bacteria</taxon>
        <taxon>Pseudomonadati</taxon>
        <taxon>Bacteroidota</taxon>
        <taxon>Sphingobacteriia</taxon>
        <taxon>Sphingobacteriales</taxon>
        <taxon>Sphingobacteriaceae</taxon>
        <taxon>Daejeonella</taxon>
    </lineage>
</organism>
<proteinExistence type="predicted"/>
<gene>
    <name evidence="3" type="ORF">SAMN05421813_12239</name>
</gene>
<keyword evidence="4" id="KW-1185">Reference proteome</keyword>
<dbReference type="InterPro" id="IPR052893">
    <property type="entry name" value="TCS_response_regulator"/>
</dbReference>
<dbReference type="SUPFAM" id="SSF52172">
    <property type="entry name" value="CheY-like"/>
    <property type="match status" value="1"/>
</dbReference>
<reference evidence="4" key="1">
    <citation type="submission" date="2016-10" db="EMBL/GenBank/DDBJ databases">
        <authorList>
            <person name="Varghese N."/>
            <person name="Submissions S."/>
        </authorList>
    </citation>
    <scope>NUCLEOTIDE SEQUENCE [LARGE SCALE GENOMIC DNA]</scope>
    <source>
        <strain evidence="4">DSM 24536</strain>
    </source>
</reference>
<dbReference type="EMBL" id="FNHH01000022">
    <property type="protein sequence ID" value="SDM75420.1"/>
    <property type="molecule type" value="Genomic_DNA"/>
</dbReference>
<feature type="domain" description="Response regulatory" evidence="2">
    <location>
        <begin position="8"/>
        <end position="130"/>
    </location>
</feature>
<evidence type="ECO:0000313" key="4">
    <source>
        <dbReference type="Proteomes" id="UP000199226"/>
    </source>
</evidence>
<dbReference type="SMART" id="SM00448">
    <property type="entry name" value="REC"/>
    <property type="match status" value="1"/>
</dbReference>
<protein>
    <submittedName>
        <fullName evidence="3">CheY chemotaxis protein or a CheY-like REC (Receiver) domain</fullName>
    </submittedName>
</protein>
<dbReference type="Gene3D" id="3.40.50.2300">
    <property type="match status" value="1"/>
</dbReference>
<name>A0A1G9VTC2_9SPHI</name>
<evidence type="ECO:0000313" key="3">
    <source>
        <dbReference type="EMBL" id="SDM75420.1"/>
    </source>
</evidence>
<dbReference type="Proteomes" id="UP000199226">
    <property type="component" value="Unassembled WGS sequence"/>
</dbReference>
<feature type="modified residue" description="4-aspartylphosphate" evidence="1">
    <location>
        <position position="65"/>
    </location>
</feature>
<evidence type="ECO:0000256" key="1">
    <source>
        <dbReference type="PROSITE-ProRule" id="PRU00169"/>
    </source>
</evidence>
<dbReference type="InterPro" id="IPR001789">
    <property type="entry name" value="Sig_transdc_resp-reg_receiver"/>
</dbReference>
<dbReference type="PANTHER" id="PTHR44520:SF2">
    <property type="entry name" value="RESPONSE REGULATOR RCP1"/>
    <property type="match status" value="1"/>
</dbReference>
<dbReference type="OrthoDB" id="1121174at2"/>
<sequence>MDIFKYKNVLLIDDSYIDNLINRKILDNCNYAESITVIDTPNEAFKLIKDSLQTGAVLPEVIFLDLRMPLMNGFEFLKALLELPDLEPGKIKIYVLTSSLDPKDIKKVKENPLVSKFIGKPLTKQILQEI</sequence>
<accession>A0A1G9VTC2</accession>
<dbReference type="STRING" id="990371.SAMN05421813_12239"/>
<dbReference type="GO" id="GO:0000160">
    <property type="term" value="P:phosphorelay signal transduction system"/>
    <property type="evidence" value="ECO:0007669"/>
    <property type="project" value="InterPro"/>
</dbReference>
<dbReference type="PROSITE" id="PS50110">
    <property type="entry name" value="RESPONSE_REGULATORY"/>
    <property type="match status" value="1"/>
</dbReference>
<dbReference type="PANTHER" id="PTHR44520">
    <property type="entry name" value="RESPONSE REGULATOR RCP1-RELATED"/>
    <property type="match status" value="1"/>
</dbReference>
<evidence type="ECO:0000259" key="2">
    <source>
        <dbReference type="PROSITE" id="PS50110"/>
    </source>
</evidence>
<dbReference type="Pfam" id="PF00072">
    <property type="entry name" value="Response_reg"/>
    <property type="match status" value="1"/>
</dbReference>
<dbReference type="AlphaFoldDB" id="A0A1G9VTC2"/>